<dbReference type="GO" id="GO:0043709">
    <property type="term" value="P:cell adhesion involved in single-species biofilm formation"/>
    <property type="evidence" value="ECO:0007669"/>
    <property type="project" value="TreeGrafter"/>
</dbReference>
<dbReference type="EMBL" id="VZPE01000016">
    <property type="protein sequence ID" value="KAB0565591.1"/>
    <property type="molecule type" value="Genomic_DNA"/>
</dbReference>
<sequence length="239" mass="26445">MRLPSKRVLKRTAVVSVIAAIISVSFSTGIRVVMGVHSDTITIVVRLTLPLLIAVPICLIWFSKLDQLEVAYRALVKQANELARTASSDPLTGTLNRRSFIEQFDHAMELGVRGWFLIADIDYLKTINDNYGHLVGDDAVISTADALVLVLPKDSLIARIGGDEFCAFVPSVTREEMQTLAKQVSDKAGSKFRDSVKNDVTVLSVSVGKIACRSKQTFKDVMSQADEKLYRKKRMRTLS</sequence>
<dbReference type="SUPFAM" id="SSF55073">
    <property type="entry name" value="Nucleotide cyclase"/>
    <property type="match status" value="1"/>
</dbReference>
<dbReference type="GO" id="GO:1902201">
    <property type="term" value="P:negative regulation of bacterial-type flagellum-dependent cell motility"/>
    <property type="evidence" value="ECO:0007669"/>
    <property type="project" value="TreeGrafter"/>
</dbReference>
<keyword evidence="3" id="KW-0812">Transmembrane</keyword>
<proteinExistence type="predicted"/>
<comment type="caution">
    <text evidence="5">The sequence shown here is derived from an EMBL/GenBank/DDBJ whole genome shotgun (WGS) entry which is preliminary data.</text>
</comment>
<name>A0A643EUI5_9HYPH</name>
<protein>
    <recommendedName>
        <fullName evidence="1">diguanylate cyclase</fullName>
        <ecNumber evidence="1">2.7.7.65</ecNumber>
    </recommendedName>
</protein>
<dbReference type="PANTHER" id="PTHR45138">
    <property type="entry name" value="REGULATORY COMPONENTS OF SENSORY TRANSDUCTION SYSTEM"/>
    <property type="match status" value="1"/>
</dbReference>
<dbReference type="InterPro" id="IPR029787">
    <property type="entry name" value="Nucleotide_cyclase"/>
</dbReference>
<dbReference type="AlphaFoldDB" id="A0A643EUI5"/>
<feature type="domain" description="GGDEF" evidence="4">
    <location>
        <begin position="112"/>
        <end position="239"/>
    </location>
</feature>
<dbReference type="PANTHER" id="PTHR45138:SF9">
    <property type="entry name" value="DIGUANYLATE CYCLASE DGCM-RELATED"/>
    <property type="match status" value="1"/>
</dbReference>
<dbReference type="GO" id="GO:0052621">
    <property type="term" value="F:diguanylate cyclase activity"/>
    <property type="evidence" value="ECO:0007669"/>
    <property type="project" value="UniProtKB-EC"/>
</dbReference>
<dbReference type="InterPro" id="IPR043128">
    <property type="entry name" value="Rev_trsase/Diguanyl_cyclase"/>
</dbReference>
<dbReference type="GO" id="GO:0005886">
    <property type="term" value="C:plasma membrane"/>
    <property type="evidence" value="ECO:0007669"/>
    <property type="project" value="TreeGrafter"/>
</dbReference>
<dbReference type="RefSeq" id="WP_105535042.1">
    <property type="nucleotide sequence ID" value="NZ_JBHEEN010000010.1"/>
</dbReference>
<dbReference type="InterPro" id="IPR050469">
    <property type="entry name" value="Diguanylate_Cyclase"/>
</dbReference>
<accession>A0A643EUI5</accession>
<comment type="catalytic activity">
    <reaction evidence="2">
        <text>2 GTP = 3',3'-c-di-GMP + 2 diphosphate</text>
        <dbReference type="Rhea" id="RHEA:24898"/>
        <dbReference type="ChEBI" id="CHEBI:33019"/>
        <dbReference type="ChEBI" id="CHEBI:37565"/>
        <dbReference type="ChEBI" id="CHEBI:58805"/>
        <dbReference type="EC" id="2.7.7.65"/>
    </reaction>
</comment>
<keyword evidence="3" id="KW-1133">Transmembrane helix</keyword>
<dbReference type="InterPro" id="IPR000160">
    <property type="entry name" value="GGDEF_dom"/>
</dbReference>
<dbReference type="CDD" id="cd01949">
    <property type="entry name" value="GGDEF"/>
    <property type="match status" value="1"/>
</dbReference>
<dbReference type="Gene3D" id="3.30.70.270">
    <property type="match status" value="1"/>
</dbReference>
<evidence type="ECO:0000259" key="4">
    <source>
        <dbReference type="PROSITE" id="PS50887"/>
    </source>
</evidence>
<organism evidence="5">
    <name type="scientific">Brucella pituitosa</name>
    <dbReference type="NCBI Taxonomy" id="571256"/>
    <lineage>
        <taxon>Bacteria</taxon>
        <taxon>Pseudomonadati</taxon>
        <taxon>Pseudomonadota</taxon>
        <taxon>Alphaproteobacteria</taxon>
        <taxon>Hyphomicrobiales</taxon>
        <taxon>Brucellaceae</taxon>
        <taxon>Brucella/Ochrobactrum group</taxon>
        <taxon>Brucella</taxon>
    </lineage>
</organism>
<keyword evidence="3" id="KW-0472">Membrane</keyword>
<evidence type="ECO:0000256" key="1">
    <source>
        <dbReference type="ARBA" id="ARBA00012528"/>
    </source>
</evidence>
<dbReference type="NCBIfam" id="TIGR00254">
    <property type="entry name" value="GGDEF"/>
    <property type="match status" value="1"/>
</dbReference>
<dbReference type="SMART" id="SM00267">
    <property type="entry name" value="GGDEF"/>
    <property type="match status" value="1"/>
</dbReference>
<dbReference type="EC" id="2.7.7.65" evidence="1"/>
<dbReference type="Pfam" id="PF00990">
    <property type="entry name" value="GGDEF"/>
    <property type="match status" value="1"/>
</dbReference>
<evidence type="ECO:0000256" key="2">
    <source>
        <dbReference type="ARBA" id="ARBA00034247"/>
    </source>
</evidence>
<reference evidence="5" key="1">
    <citation type="submission" date="2019-09" db="EMBL/GenBank/DDBJ databases">
        <title>Draft genome sequences of 48 bacterial type strains from the CCUG.</title>
        <authorList>
            <person name="Tunovic T."/>
            <person name="Pineiro-Iglesias B."/>
            <person name="Unosson C."/>
            <person name="Inganas E."/>
            <person name="Ohlen M."/>
            <person name="Cardew S."/>
            <person name="Jensie-Markopoulos S."/>
            <person name="Salva-Serra F."/>
            <person name="Jaen-Luchoro D."/>
            <person name="Karlsson R."/>
            <person name="Svensson-Stadler L."/>
            <person name="Chun J."/>
            <person name="Moore E."/>
        </authorList>
    </citation>
    <scope>NUCLEOTIDE SEQUENCE</scope>
    <source>
        <strain evidence="5">CCUG 50899</strain>
    </source>
</reference>
<feature type="transmembrane region" description="Helical" evidence="3">
    <location>
        <begin position="12"/>
        <end position="34"/>
    </location>
</feature>
<gene>
    <name evidence="5" type="ORF">F7Q93_23105</name>
</gene>
<feature type="transmembrane region" description="Helical" evidence="3">
    <location>
        <begin position="40"/>
        <end position="62"/>
    </location>
</feature>
<evidence type="ECO:0000256" key="3">
    <source>
        <dbReference type="SAM" id="Phobius"/>
    </source>
</evidence>
<evidence type="ECO:0000313" key="5">
    <source>
        <dbReference type="EMBL" id="KAB0565591.1"/>
    </source>
</evidence>
<dbReference type="PROSITE" id="PS50887">
    <property type="entry name" value="GGDEF"/>
    <property type="match status" value="1"/>
</dbReference>